<feature type="transmembrane region" description="Helical" evidence="1">
    <location>
        <begin position="315"/>
        <end position="336"/>
    </location>
</feature>
<accession>A0A2I1NC48</accession>
<feature type="transmembrane region" description="Helical" evidence="1">
    <location>
        <begin position="228"/>
        <end position="247"/>
    </location>
</feature>
<evidence type="ECO:0008006" key="4">
    <source>
        <dbReference type="Google" id="ProtNLM"/>
    </source>
</evidence>
<keyword evidence="1" id="KW-0812">Transmembrane</keyword>
<reference evidence="2 3" key="1">
    <citation type="submission" date="2017-12" db="EMBL/GenBank/DDBJ databases">
        <title>Phylogenetic diversity of female urinary microbiome.</title>
        <authorList>
            <person name="Thomas-White K."/>
            <person name="Wolfe A.J."/>
        </authorList>
    </citation>
    <scope>NUCLEOTIDE SEQUENCE [LARGE SCALE GENOMIC DNA]</scope>
    <source>
        <strain evidence="2 3">UMB0112</strain>
    </source>
</reference>
<feature type="transmembrane region" description="Helical" evidence="1">
    <location>
        <begin position="290"/>
        <end position="309"/>
    </location>
</feature>
<feature type="transmembrane region" description="Helical" evidence="1">
    <location>
        <begin position="593"/>
        <end position="612"/>
    </location>
</feature>
<feature type="transmembrane region" description="Helical" evidence="1">
    <location>
        <begin position="203"/>
        <end position="221"/>
    </location>
</feature>
<comment type="caution">
    <text evidence="2">The sequence shown here is derived from an EMBL/GenBank/DDBJ whole genome shotgun (WGS) entry which is preliminary data.</text>
</comment>
<protein>
    <recommendedName>
        <fullName evidence="4">Membrane transport protein MMPL domain-containing protein</fullName>
    </recommendedName>
</protein>
<proteinExistence type="predicted"/>
<feature type="transmembrane region" description="Helical" evidence="1">
    <location>
        <begin position="677"/>
        <end position="697"/>
    </location>
</feature>
<gene>
    <name evidence="2" type="ORF">CYJ41_00525</name>
</gene>
<dbReference type="SUPFAM" id="SSF82866">
    <property type="entry name" value="Multidrug efflux transporter AcrB transmembrane domain"/>
    <property type="match status" value="2"/>
</dbReference>
<dbReference type="EMBL" id="PKHU01000001">
    <property type="protein sequence ID" value="PKZ29959.1"/>
    <property type="molecule type" value="Genomic_DNA"/>
</dbReference>
<dbReference type="AlphaFoldDB" id="A0A2I1NC48"/>
<feature type="transmembrane region" description="Helical" evidence="1">
    <location>
        <begin position="649"/>
        <end position="671"/>
    </location>
</feature>
<keyword evidence="1" id="KW-0472">Membrane</keyword>
<feature type="transmembrane region" description="Helical" evidence="1">
    <location>
        <begin position="568"/>
        <end position="586"/>
    </location>
</feature>
<keyword evidence="1" id="KW-1133">Transmembrane helix</keyword>
<evidence type="ECO:0000313" key="3">
    <source>
        <dbReference type="Proteomes" id="UP000234639"/>
    </source>
</evidence>
<sequence>MKKNIFFIITFIFFSASIVLNIHKIKTDFFSLLDIDSSSYKTAAIKNLQNSTKNTFSILVKDKDNAHKISELAISSNLFKKNTIDLDRIFDLKLVLFNNLKDLKDGVFFENSIKKLYLPSSNLKDDFFSMINFPKLINADFDIQTGFLKTKNYYLLSYNLKEDFNQEKLLNFYENIKNFNEVYVSSSQIYSLYSKISAQKESSIFGIVSLILTGIFIYFAFSNFRAFYIIFVVIFSLVCGLGMSLILLEELSFLSLVISTSLIGLIVDFTMHFLSVNLNTPCEKNSIKSLRNLFLTALFITTFGYALFFLSPMKFLHQIACISIFSLIFSFLITYFKFGDFIQNITFKNKNFFKIVFDKYIFILNNTNLNLRFSIFIFVLIPFFIYFLNPNLKDDVKEYANLPATLMSDTAIFAKELNIKSDFILVDRGFSFDLIKSLEAKNLIENPLYLSNFLNNKATQNEIKSYFKKAKDDDNILNLYLNLGFDKKEILNEFDKIINEEILDYSDILKILNLNPNQFFIENKEIIKASNFIKNDEFFNILQSFNADYVDYLSNINENLNLVKFDAILIKIFGFVVAFIALAIFLDIKNSFFIVYYIIFSSVMSAFIFTIIGKNIDIFAIFGFILASAAGIDYMLFAFNTHLRVKKRIFGIVTASFTTILSFFMLSFSATAAVSNFGLSVSLNLLIVSIISSYIAVKTNKKGKING</sequence>
<evidence type="ECO:0000313" key="2">
    <source>
        <dbReference type="EMBL" id="PKZ29959.1"/>
    </source>
</evidence>
<name>A0A2I1NC48_9BACT</name>
<feature type="transmembrane region" description="Helical" evidence="1">
    <location>
        <begin position="618"/>
        <end position="637"/>
    </location>
</feature>
<evidence type="ECO:0000256" key="1">
    <source>
        <dbReference type="SAM" id="Phobius"/>
    </source>
</evidence>
<feature type="transmembrane region" description="Helical" evidence="1">
    <location>
        <begin position="369"/>
        <end position="388"/>
    </location>
</feature>
<dbReference type="Proteomes" id="UP000234639">
    <property type="component" value="Unassembled WGS sequence"/>
</dbReference>
<organism evidence="2 3">
    <name type="scientific">Campylobacter ureolyticus</name>
    <dbReference type="NCBI Taxonomy" id="827"/>
    <lineage>
        <taxon>Bacteria</taxon>
        <taxon>Pseudomonadati</taxon>
        <taxon>Campylobacterota</taxon>
        <taxon>Epsilonproteobacteria</taxon>
        <taxon>Campylobacterales</taxon>
        <taxon>Campylobacteraceae</taxon>
        <taxon>Campylobacter</taxon>
    </lineage>
</organism>
<feature type="transmembrane region" description="Helical" evidence="1">
    <location>
        <begin position="253"/>
        <end position="278"/>
    </location>
</feature>
<dbReference type="RefSeq" id="WP_101636453.1">
    <property type="nucleotide sequence ID" value="NZ_PKHU01000001.1"/>
</dbReference>